<comment type="similarity">
    <text evidence="1">Belongs to the alkB family.</text>
</comment>
<evidence type="ECO:0000256" key="12">
    <source>
        <dbReference type="ARBA" id="ARBA00080712"/>
    </source>
</evidence>
<dbReference type="EMBL" id="LJQA01000558">
    <property type="protein sequence ID" value="KPW91078.1"/>
    <property type="molecule type" value="Genomic_DNA"/>
</dbReference>
<keyword evidence="6 14" id="KW-0408">Iron</keyword>
<dbReference type="PATRIC" id="fig|264451.4.peg.1050"/>
<evidence type="ECO:0000256" key="1">
    <source>
        <dbReference type="ARBA" id="ARBA00007879"/>
    </source>
</evidence>
<evidence type="ECO:0000256" key="13">
    <source>
        <dbReference type="ARBA" id="ARBA00082512"/>
    </source>
</evidence>
<evidence type="ECO:0000256" key="8">
    <source>
        <dbReference type="ARBA" id="ARBA00050106"/>
    </source>
</evidence>
<comment type="catalytic activity">
    <reaction evidence="8">
        <text>a methylated nucleobase within DNA + 2-oxoglutarate + O2 = a nucleobase within DNA + formaldehyde + succinate + CO2</text>
        <dbReference type="Rhea" id="RHEA:30299"/>
        <dbReference type="Rhea" id="RHEA-COMP:12192"/>
        <dbReference type="Rhea" id="RHEA-COMP:12193"/>
        <dbReference type="ChEBI" id="CHEBI:15379"/>
        <dbReference type="ChEBI" id="CHEBI:16526"/>
        <dbReference type="ChEBI" id="CHEBI:16810"/>
        <dbReference type="ChEBI" id="CHEBI:16842"/>
        <dbReference type="ChEBI" id="CHEBI:30031"/>
        <dbReference type="ChEBI" id="CHEBI:32875"/>
        <dbReference type="ChEBI" id="CHEBI:64428"/>
        <dbReference type="EC" id="1.14.11.33"/>
    </reaction>
</comment>
<proteinExistence type="inferred from homology"/>
<dbReference type="SUPFAM" id="SSF51197">
    <property type="entry name" value="Clavaminate synthase-like"/>
    <property type="match status" value="1"/>
</dbReference>
<keyword evidence="3" id="KW-0227">DNA damage</keyword>
<dbReference type="GO" id="GO:0008198">
    <property type="term" value="F:ferrous iron binding"/>
    <property type="evidence" value="ECO:0007669"/>
    <property type="project" value="TreeGrafter"/>
</dbReference>
<dbReference type="Gene3D" id="2.60.120.590">
    <property type="entry name" value="Alpha-ketoglutarate-dependent dioxygenase AlkB-like"/>
    <property type="match status" value="1"/>
</dbReference>
<dbReference type="GO" id="GO:0035515">
    <property type="term" value="F:oxidative RNA demethylase activity"/>
    <property type="evidence" value="ECO:0007669"/>
    <property type="project" value="TreeGrafter"/>
</dbReference>
<gene>
    <name evidence="16" type="ORF">ALO50_00761</name>
</gene>
<dbReference type="InterPro" id="IPR037151">
    <property type="entry name" value="AlkB-like_sf"/>
</dbReference>
<comment type="cofactor">
    <cofactor evidence="14">
        <name>Fe(2+)</name>
        <dbReference type="ChEBI" id="CHEBI:29033"/>
    </cofactor>
    <text evidence="14">Binds 1 Fe(2+) ion per subunit.</text>
</comment>
<evidence type="ECO:0000256" key="2">
    <source>
        <dbReference type="ARBA" id="ARBA00022723"/>
    </source>
</evidence>
<evidence type="ECO:0000256" key="7">
    <source>
        <dbReference type="ARBA" id="ARBA00023204"/>
    </source>
</evidence>
<dbReference type="Proteomes" id="UP000050356">
    <property type="component" value="Unassembled WGS sequence"/>
</dbReference>
<name>A0A0N8R409_PSESX</name>
<comment type="caution">
    <text evidence="16">The sequence shown here is derived from an EMBL/GenBank/DDBJ whole genome shotgun (WGS) entry which is preliminary data.</text>
</comment>
<dbReference type="EC" id="1.14.11.33" evidence="10"/>
<dbReference type="PROSITE" id="PS51471">
    <property type="entry name" value="FE2OG_OXY"/>
    <property type="match status" value="1"/>
</dbReference>
<dbReference type="PANTHER" id="PTHR16557">
    <property type="entry name" value="ALKYLATED DNA REPAIR PROTEIN ALKB-RELATED"/>
    <property type="match status" value="1"/>
</dbReference>
<protein>
    <recommendedName>
        <fullName evidence="11">Alpha-ketoglutarate-dependent dioxygenase AlkB</fullName>
        <ecNumber evidence="10">1.14.11.33</ecNumber>
    </recommendedName>
    <alternativeName>
        <fullName evidence="12">Alkylated DNA repair protein AlkB</fullName>
    </alternativeName>
    <alternativeName>
        <fullName evidence="13">DNA oxidative demethylase AlkB</fullName>
    </alternativeName>
</protein>
<dbReference type="InterPro" id="IPR004574">
    <property type="entry name" value="Alkb"/>
</dbReference>
<evidence type="ECO:0000313" key="17">
    <source>
        <dbReference type="Proteomes" id="UP000050356"/>
    </source>
</evidence>
<feature type="binding site" evidence="14">
    <location>
        <position position="143"/>
    </location>
    <ligand>
        <name>Fe cation</name>
        <dbReference type="ChEBI" id="CHEBI:24875"/>
        <note>catalytic</note>
    </ligand>
</feature>
<evidence type="ECO:0000256" key="9">
    <source>
        <dbReference type="ARBA" id="ARBA00055649"/>
    </source>
</evidence>
<dbReference type="FunFam" id="2.60.120.590:FF:000005">
    <property type="entry name" value="Alpha-ketoglutarate-dependent dioxygenase AlkB"/>
    <property type="match status" value="1"/>
</dbReference>
<keyword evidence="2 14" id="KW-0479">Metal-binding</keyword>
<reference evidence="16 17" key="1">
    <citation type="submission" date="2015-09" db="EMBL/GenBank/DDBJ databases">
        <title>Genome announcement of multiple Pseudomonas syringae strains.</title>
        <authorList>
            <person name="Thakur S."/>
            <person name="Wang P.W."/>
            <person name="Gong Y."/>
            <person name="Weir B.S."/>
            <person name="Guttman D.S."/>
        </authorList>
    </citation>
    <scope>NUCLEOTIDE SEQUENCE [LARGE SCALE GENOMIC DNA]</scope>
    <source>
        <strain evidence="16 17">ICMP17524</strain>
    </source>
</reference>
<dbReference type="Pfam" id="PF13532">
    <property type="entry name" value="2OG-FeII_Oxy_2"/>
    <property type="match status" value="1"/>
</dbReference>
<evidence type="ECO:0000313" key="16">
    <source>
        <dbReference type="EMBL" id="KPW91078.1"/>
    </source>
</evidence>
<evidence type="ECO:0000256" key="11">
    <source>
        <dbReference type="ARBA" id="ARBA00072243"/>
    </source>
</evidence>
<dbReference type="GO" id="GO:0035516">
    <property type="term" value="F:broad specificity oxidative DNA demethylase activity"/>
    <property type="evidence" value="ECO:0007669"/>
    <property type="project" value="UniProtKB-EC"/>
</dbReference>
<comment type="function">
    <text evidence="9">Dioxygenase that repairs alkylated DNA and RNA containing 3-methylcytosine or 1-methyladenine by oxidative demethylation. Has highest activity towards 3-methylcytosine. Has lower activity towards alkylated DNA containing ethenoadenine, and no detectable activity towards 1-methylguanine or 3-methylthymine. Accepts double-stranded and single-stranded substrates. Requires molecular oxygen, alpha-ketoglutarate and iron. Provides extensive resistance to alkylating agents such as MMS and DMS (SN2 agents), but not to MMNG and MNU (SN1 agents).</text>
</comment>
<evidence type="ECO:0000256" key="6">
    <source>
        <dbReference type="ARBA" id="ARBA00023004"/>
    </source>
</evidence>
<feature type="binding site" evidence="14">
    <location>
        <position position="199"/>
    </location>
    <ligand>
        <name>Fe cation</name>
        <dbReference type="ChEBI" id="CHEBI:24875"/>
        <note>catalytic</note>
    </ligand>
</feature>
<feature type="binding site" evidence="14">
    <location>
        <position position="145"/>
    </location>
    <ligand>
        <name>Fe cation</name>
        <dbReference type="ChEBI" id="CHEBI:24875"/>
        <note>catalytic</note>
    </ligand>
</feature>
<dbReference type="InterPro" id="IPR005123">
    <property type="entry name" value="Oxoglu/Fe-dep_dioxygenase_dom"/>
</dbReference>
<organism evidence="16 17">
    <name type="scientific">Pseudomonas syringae pv. cerasicola</name>
    <dbReference type="NCBI Taxonomy" id="264451"/>
    <lineage>
        <taxon>Bacteria</taxon>
        <taxon>Pseudomonadati</taxon>
        <taxon>Pseudomonadota</taxon>
        <taxon>Gammaproteobacteria</taxon>
        <taxon>Pseudomonadales</taxon>
        <taxon>Pseudomonadaceae</taxon>
        <taxon>Pseudomonas</taxon>
        <taxon>Pseudomonas syringae</taxon>
    </lineage>
</organism>
<accession>A0A0N8R409</accession>
<evidence type="ECO:0000256" key="3">
    <source>
        <dbReference type="ARBA" id="ARBA00022763"/>
    </source>
</evidence>
<feature type="domain" description="Fe2OG dioxygenase" evidence="15">
    <location>
        <begin position="125"/>
        <end position="225"/>
    </location>
</feature>
<evidence type="ECO:0000256" key="14">
    <source>
        <dbReference type="PIRSR" id="PIRSR604574-2"/>
    </source>
</evidence>
<evidence type="ECO:0000259" key="15">
    <source>
        <dbReference type="PROSITE" id="PS51471"/>
    </source>
</evidence>
<dbReference type="PANTHER" id="PTHR16557:SF2">
    <property type="entry name" value="NUCLEIC ACID DIOXYGENASE ALKBH1"/>
    <property type="match status" value="1"/>
</dbReference>
<evidence type="ECO:0000256" key="5">
    <source>
        <dbReference type="ARBA" id="ARBA00023002"/>
    </source>
</evidence>
<dbReference type="AlphaFoldDB" id="A0A0N8R409"/>
<dbReference type="RefSeq" id="WP_044344914.1">
    <property type="nucleotide sequence ID" value="NZ_LIIG01000170.1"/>
</dbReference>
<dbReference type="NCBIfam" id="NF011930">
    <property type="entry name" value="PRK15401.1"/>
    <property type="match status" value="1"/>
</dbReference>
<dbReference type="GO" id="GO:0035513">
    <property type="term" value="P:oxidative RNA demethylation"/>
    <property type="evidence" value="ECO:0007669"/>
    <property type="project" value="TreeGrafter"/>
</dbReference>
<evidence type="ECO:0000256" key="4">
    <source>
        <dbReference type="ARBA" id="ARBA00022964"/>
    </source>
</evidence>
<dbReference type="GO" id="GO:0006281">
    <property type="term" value="P:DNA repair"/>
    <property type="evidence" value="ECO:0007669"/>
    <property type="project" value="UniProtKB-KW"/>
</dbReference>
<keyword evidence="7" id="KW-0234">DNA repair</keyword>
<evidence type="ECO:0000256" key="10">
    <source>
        <dbReference type="ARBA" id="ARBA00066725"/>
    </source>
</evidence>
<dbReference type="InterPro" id="IPR027450">
    <property type="entry name" value="AlkB-like"/>
</dbReference>
<sequence>MQRKGDTPANLDMFADQTAQPASNELIGPGSWLLRGFALPVMPQLLDSLEATLALSPFRHMQTPSGLSMSAALSSCGQLGWITDRHGYRYTATDPQTGLVWPAMPDAFMQLAKDAAHAAGYADFMPDACLINRYIPGAKMSLHQDKNEYDHRWPVVSVSLGIPATFQFGGLLRSDKTQRISLFHGDVVVWGGEDRLRFHGILPVKQAEHPLLGEQRINLTFRKAGRDD</sequence>
<dbReference type="GO" id="GO:0005737">
    <property type="term" value="C:cytoplasm"/>
    <property type="evidence" value="ECO:0007669"/>
    <property type="project" value="TreeGrafter"/>
</dbReference>
<keyword evidence="5" id="KW-0560">Oxidoreductase</keyword>
<keyword evidence="4 16" id="KW-0223">Dioxygenase</keyword>